<dbReference type="Proteomes" id="UP000828390">
    <property type="component" value="Unassembled WGS sequence"/>
</dbReference>
<protein>
    <submittedName>
        <fullName evidence="2">Uncharacterized protein</fullName>
    </submittedName>
</protein>
<proteinExistence type="predicted"/>
<reference evidence="2" key="2">
    <citation type="submission" date="2020-11" db="EMBL/GenBank/DDBJ databases">
        <authorList>
            <person name="McCartney M.A."/>
            <person name="Auch B."/>
            <person name="Kono T."/>
            <person name="Mallez S."/>
            <person name="Becker A."/>
            <person name="Gohl D.M."/>
            <person name="Silverstein K.A.T."/>
            <person name="Koren S."/>
            <person name="Bechman K.B."/>
            <person name="Herman A."/>
            <person name="Abrahante J.E."/>
            <person name="Garbe J."/>
        </authorList>
    </citation>
    <scope>NUCLEOTIDE SEQUENCE</scope>
    <source>
        <strain evidence="2">Duluth1</strain>
        <tissue evidence="2">Whole animal</tissue>
    </source>
</reference>
<comment type="caution">
    <text evidence="2">The sequence shown here is derived from an EMBL/GenBank/DDBJ whole genome shotgun (WGS) entry which is preliminary data.</text>
</comment>
<reference evidence="2" key="1">
    <citation type="journal article" date="2019" name="bioRxiv">
        <title>The Genome of the Zebra Mussel, Dreissena polymorpha: A Resource for Invasive Species Research.</title>
        <authorList>
            <person name="McCartney M.A."/>
            <person name="Auch B."/>
            <person name="Kono T."/>
            <person name="Mallez S."/>
            <person name="Zhang Y."/>
            <person name="Obille A."/>
            <person name="Becker A."/>
            <person name="Abrahante J.E."/>
            <person name="Garbe J."/>
            <person name="Badalamenti J.P."/>
            <person name="Herman A."/>
            <person name="Mangelson H."/>
            <person name="Liachko I."/>
            <person name="Sullivan S."/>
            <person name="Sone E.D."/>
            <person name="Koren S."/>
            <person name="Silverstein K.A.T."/>
            <person name="Beckman K.B."/>
            <person name="Gohl D.M."/>
        </authorList>
    </citation>
    <scope>NUCLEOTIDE SEQUENCE</scope>
    <source>
        <strain evidence="2">Duluth1</strain>
        <tissue evidence="2">Whole animal</tissue>
    </source>
</reference>
<dbReference type="AlphaFoldDB" id="A0A9D4H3Y2"/>
<accession>A0A9D4H3Y2</accession>
<dbReference type="EMBL" id="JAIWYP010000005">
    <property type="protein sequence ID" value="KAH3829074.1"/>
    <property type="molecule type" value="Genomic_DNA"/>
</dbReference>
<keyword evidence="3" id="KW-1185">Reference proteome</keyword>
<name>A0A9D4H3Y2_DREPO</name>
<gene>
    <name evidence="2" type="ORF">DPMN_131062</name>
</gene>
<evidence type="ECO:0000313" key="2">
    <source>
        <dbReference type="EMBL" id="KAH3829074.1"/>
    </source>
</evidence>
<feature type="region of interest" description="Disordered" evidence="1">
    <location>
        <begin position="100"/>
        <end position="158"/>
    </location>
</feature>
<organism evidence="2 3">
    <name type="scientific">Dreissena polymorpha</name>
    <name type="common">Zebra mussel</name>
    <name type="synonym">Mytilus polymorpha</name>
    <dbReference type="NCBI Taxonomy" id="45954"/>
    <lineage>
        <taxon>Eukaryota</taxon>
        <taxon>Metazoa</taxon>
        <taxon>Spiralia</taxon>
        <taxon>Lophotrochozoa</taxon>
        <taxon>Mollusca</taxon>
        <taxon>Bivalvia</taxon>
        <taxon>Autobranchia</taxon>
        <taxon>Heteroconchia</taxon>
        <taxon>Euheterodonta</taxon>
        <taxon>Imparidentia</taxon>
        <taxon>Neoheterodontei</taxon>
        <taxon>Myida</taxon>
        <taxon>Dreissenoidea</taxon>
        <taxon>Dreissenidae</taxon>
        <taxon>Dreissena</taxon>
    </lineage>
</organism>
<evidence type="ECO:0000256" key="1">
    <source>
        <dbReference type="SAM" id="MobiDB-lite"/>
    </source>
</evidence>
<sequence length="173" mass="19416">MATNIQADKKCTFCLTTFKQKYYRSLESLTSVNQYSVVFNELRIKNQGAACGLCTNKLNRIVKLNAYETSIIFKIQKEMNDLIKVLSEMPGLKAMHAAEQQLSPSCSTNKKRPLPRPPTGATPKSKRPLFFTPSKRPSSSPGKTCPKQEKQVADQSTQTVHTQCDFHVKVFAL</sequence>
<evidence type="ECO:0000313" key="3">
    <source>
        <dbReference type="Proteomes" id="UP000828390"/>
    </source>
</evidence>